<sequence>MPVRLLATTRARSDLWRRWWIWSDGDGVSGRWSWGARYQIHFERRGAPVWLSAAAIQLSSPRFFFSSLTGTNPASWHHRITIAVDLCDESVFAVKPCGTTSALGTPSCCSTCAPPPSSTATIEAPSPSPPPTPQPPPRRCEEDYDAFTSTKAQPLVDAQIPFKIHLVCDDHGQPWVQGLTEGQQGQALERPAGDAARAVDELHTLPEDMPICHDASEVQKVGKENPILTRTTHPPVRR</sequence>
<name>A0AAQ3TER4_PASNO</name>
<dbReference type="PANTHER" id="PTHR31966">
    <property type="entry name" value="OS01G0783500 PROTEIN"/>
    <property type="match status" value="1"/>
</dbReference>
<dbReference type="Proteomes" id="UP001341281">
    <property type="component" value="Chromosome 04"/>
</dbReference>
<protein>
    <submittedName>
        <fullName evidence="2">Uncharacterized protein</fullName>
    </submittedName>
</protein>
<reference evidence="2 3" key="1">
    <citation type="submission" date="2024-02" db="EMBL/GenBank/DDBJ databases">
        <title>High-quality chromosome-scale genome assembly of Pensacola bahiagrass (Paspalum notatum Flugge var. saurae).</title>
        <authorList>
            <person name="Vega J.M."/>
            <person name="Podio M."/>
            <person name="Orjuela J."/>
            <person name="Siena L.A."/>
            <person name="Pessino S.C."/>
            <person name="Combes M.C."/>
            <person name="Mariac C."/>
            <person name="Albertini E."/>
            <person name="Pupilli F."/>
            <person name="Ortiz J.P.A."/>
            <person name="Leblanc O."/>
        </authorList>
    </citation>
    <scope>NUCLEOTIDE SEQUENCE [LARGE SCALE GENOMIC DNA]</scope>
    <source>
        <strain evidence="2">R1</strain>
        <tissue evidence="2">Leaf</tissue>
    </source>
</reference>
<evidence type="ECO:0000313" key="3">
    <source>
        <dbReference type="Proteomes" id="UP001341281"/>
    </source>
</evidence>
<dbReference type="EMBL" id="CP144748">
    <property type="protein sequence ID" value="WVZ71731.1"/>
    <property type="molecule type" value="Genomic_DNA"/>
</dbReference>
<evidence type="ECO:0000256" key="1">
    <source>
        <dbReference type="SAM" id="MobiDB-lite"/>
    </source>
</evidence>
<dbReference type="PANTHER" id="PTHR31966:SF27">
    <property type="entry name" value="OS01G0783500 PROTEIN"/>
    <property type="match status" value="1"/>
</dbReference>
<feature type="region of interest" description="Disordered" evidence="1">
    <location>
        <begin position="114"/>
        <end position="142"/>
    </location>
</feature>
<keyword evidence="3" id="KW-1185">Reference proteome</keyword>
<dbReference type="AlphaFoldDB" id="A0AAQ3TER4"/>
<evidence type="ECO:0000313" key="2">
    <source>
        <dbReference type="EMBL" id="WVZ71731.1"/>
    </source>
</evidence>
<feature type="region of interest" description="Disordered" evidence="1">
    <location>
        <begin position="216"/>
        <end position="238"/>
    </location>
</feature>
<accession>A0AAQ3TER4</accession>
<gene>
    <name evidence="2" type="ORF">U9M48_020278</name>
</gene>
<feature type="compositionally biased region" description="Pro residues" evidence="1">
    <location>
        <begin position="126"/>
        <end position="137"/>
    </location>
</feature>
<proteinExistence type="predicted"/>
<dbReference type="InterPro" id="IPR044162">
    <property type="entry name" value="PHOS32/34"/>
</dbReference>
<organism evidence="2 3">
    <name type="scientific">Paspalum notatum var. saurae</name>
    <dbReference type="NCBI Taxonomy" id="547442"/>
    <lineage>
        <taxon>Eukaryota</taxon>
        <taxon>Viridiplantae</taxon>
        <taxon>Streptophyta</taxon>
        <taxon>Embryophyta</taxon>
        <taxon>Tracheophyta</taxon>
        <taxon>Spermatophyta</taxon>
        <taxon>Magnoliopsida</taxon>
        <taxon>Liliopsida</taxon>
        <taxon>Poales</taxon>
        <taxon>Poaceae</taxon>
        <taxon>PACMAD clade</taxon>
        <taxon>Panicoideae</taxon>
        <taxon>Andropogonodae</taxon>
        <taxon>Paspaleae</taxon>
        <taxon>Paspalinae</taxon>
        <taxon>Paspalum</taxon>
    </lineage>
</organism>